<comment type="caution">
    <text evidence="5">The sequence shown here is derived from an EMBL/GenBank/DDBJ whole genome shotgun (WGS) entry which is preliminary data.</text>
</comment>
<accession>A0ABV3DEQ8</accession>
<feature type="region of interest" description="Disordered" evidence="3">
    <location>
        <begin position="201"/>
        <end position="222"/>
    </location>
</feature>
<dbReference type="InterPro" id="IPR001647">
    <property type="entry name" value="HTH_TetR"/>
</dbReference>
<name>A0ABV3DEQ8_9ACTN</name>
<reference evidence="5 6" key="1">
    <citation type="submission" date="2024-06" db="EMBL/GenBank/DDBJ databases">
        <title>The Natural Products Discovery Center: Release of the First 8490 Sequenced Strains for Exploring Actinobacteria Biosynthetic Diversity.</title>
        <authorList>
            <person name="Kalkreuter E."/>
            <person name="Kautsar S.A."/>
            <person name="Yang D."/>
            <person name="Bader C.D."/>
            <person name="Teijaro C.N."/>
            <person name="Fluegel L."/>
            <person name="Davis C.M."/>
            <person name="Simpson J.R."/>
            <person name="Lauterbach L."/>
            <person name="Steele A.D."/>
            <person name="Gui C."/>
            <person name="Meng S."/>
            <person name="Li G."/>
            <person name="Viehrig K."/>
            <person name="Ye F."/>
            <person name="Su P."/>
            <person name="Kiefer A.F."/>
            <person name="Nichols A."/>
            <person name="Cepeda A.J."/>
            <person name="Yan W."/>
            <person name="Fan B."/>
            <person name="Jiang Y."/>
            <person name="Adhikari A."/>
            <person name="Zheng C.-J."/>
            <person name="Schuster L."/>
            <person name="Cowan T.M."/>
            <person name="Smanski M.J."/>
            <person name="Chevrette M.G."/>
            <person name="De Carvalho L.P.S."/>
            <person name="Shen B."/>
        </authorList>
    </citation>
    <scope>NUCLEOTIDE SEQUENCE [LARGE SCALE GENOMIC DNA]</scope>
    <source>
        <strain evidence="5 6">NPDC048946</strain>
    </source>
</reference>
<feature type="domain" description="HTH tetR-type" evidence="4">
    <location>
        <begin position="17"/>
        <end position="77"/>
    </location>
</feature>
<dbReference type="Gene3D" id="1.10.357.10">
    <property type="entry name" value="Tetracycline Repressor, domain 2"/>
    <property type="match status" value="1"/>
</dbReference>
<protein>
    <submittedName>
        <fullName evidence="5">TetR/AcrR family transcriptional regulator</fullName>
    </submittedName>
</protein>
<dbReference type="PROSITE" id="PS50977">
    <property type="entry name" value="HTH_TETR_2"/>
    <property type="match status" value="1"/>
</dbReference>
<dbReference type="EMBL" id="JBEZFP010000024">
    <property type="protein sequence ID" value="MEU8134235.1"/>
    <property type="molecule type" value="Genomic_DNA"/>
</dbReference>
<dbReference type="SUPFAM" id="SSF46689">
    <property type="entry name" value="Homeodomain-like"/>
    <property type="match status" value="1"/>
</dbReference>
<proteinExistence type="predicted"/>
<evidence type="ECO:0000313" key="6">
    <source>
        <dbReference type="Proteomes" id="UP001551482"/>
    </source>
</evidence>
<keyword evidence="6" id="KW-1185">Reference proteome</keyword>
<dbReference type="Gene3D" id="1.10.10.60">
    <property type="entry name" value="Homeodomain-like"/>
    <property type="match status" value="1"/>
</dbReference>
<keyword evidence="1 2" id="KW-0238">DNA-binding</keyword>
<evidence type="ECO:0000256" key="2">
    <source>
        <dbReference type="PROSITE-ProRule" id="PRU00335"/>
    </source>
</evidence>
<dbReference type="PANTHER" id="PTHR30055">
    <property type="entry name" value="HTH-TYPE TRANSCRIPTIONAL REGULATOR RUTR"/>
    <property type="match status" value="1"/>
</dbReference>
<dbReference type="InterPro" id="IPR050109">
    <property type="entry name" value="HTH-type_TetR-like_transc_reg"/>
</dbReference>
<dbReference type="PANTHER" id="PTHR30055:SF146">
    <property type="entry name" value="HTH-TYPE TRANSCRIPTIONAL DUAL REGULATOR CECR"/>
    <property type="match status" value="1"/>
</dbReference>
<sequence length="222" mass="23960">MAAPSSTRAGTVRMSADERRTAVIRAAVAEFAKGGFNGTSTATIAGLVGVSQPYLFRLFDDKKALFLATVEYGFQRVEQTFSTVTEGLQGHEAIHAMAHAYQDLLDEDSDLLRIQLQAYVAAHDPELKPHIRKFWDSLDSLVRGITGSDPEVMTTFFARGMLCNVIAAIDLPRERYFGDFLSEDGRLVECEICEAARQIGPGGTAAGSTAAPEDPVTPGATD</sequence>
<organism evidence="5 6">
    <name type="scientific">Streptodolium elevatio</name>
    <dbReference type="NCBI Taxonomy" id="3157996"/>
    <lineage>
        <taxon>Bacteria</taxon>
        <taxon>Bacillati</taxon>
        <taxon>Actinomycetota</taxon>
        <taxon>Actinomycetes</taxon>
        <taxon>Kitasatosporales</taxon>
        <taxon>Streptomycetaceae</taxon>
        <taxon>Streptodolium</taxon>
    </lineage>
</organism>
<dbReference type="Proteomes" id="UP001551482">
    <property type="component" value="Unassembled WGS sequence"/>
</dbReference>
<evidence type="ECO:0000259" key="4">
    <source>
        <dbReference type="PROSITE" id="PS50977"/>
    </source>
</evidence>
<feature type="DNA-binding region" description="H-T-H motif" evidence="2">
    <location>
        <begin position="40"/>
        <end position="59"/>
    </location>
</feature>
<dbReference type="RefSeq" id="WP_358352723.1">
    <property type="nucleotide sequence ID" value="NZ_JBEZFP010000024.1"/>
</dbReference>
<evidence type="ECO:0000313" key="5">
    <source>
        <dbReference type="EMBL" id="MEU8134235.1"/>
    </source>
</evidence>
<dbReference type="Pfam" id="PF00440">
    <property type="entry name" value="TetR_N"/>
    <property type="match status" value="1"/>
</dbReference>
<gene>
    <name evidence="5" type="ORF">AB0C36_12060</name>
</gene>
<evidence type="ECO:0000256" key="1">
    <source>
        <dbReference type="ARBA" id="ARBA00023125"/>
    </source>
</evidence>
<dbReference type="InterPro" id="IPR009057">
    <property type="entry name" value="Homeodomain-like_sf"/>
</dbReference>
<evidence type="ECO:0000256" key="3">
    <source>
        <dbReference type="SAM" id="MobiDB-lite"/>
    </source>
</evidence>